<keyword evidence="2" id="KW-0614">Plasmid</keyword>
<dbReference type="BioCyc" id="AMAC1300253:G12YX-3482-MONOMER"/>
<dbReference type="EMBL" id="CP004847">
    <property type="protein sequence ID" value="AGP79835.1"/>
    <property type="molecule type" value="Genomic_DNA"/>
</dbReference>
<accession>S5AIW8</accession>
<dbReference type="PANTHER" id="PTHR38467">
    <property type="match status" value="1"/>
</dbReference>
<evidence type="ECO:0000313" key="2">
    <source>
        <dbReference type="EMBL" id="AGP79835.1"/>
    </source>
</evidence>
<dbReference type="KEGG" id="amh:I633_22061"/>
<dbReference type="HOGENOM" id="CLU_512552_0_0_6"/>
<reference evidence="2 3" key="1">
    <citation type="journal article" date="2013" name="Genome Biol. Evol.">
        <title>Genomic Diversity of "Deep Ecotype" Alteromonas macleodii Isolates: Evidence for Pan-Mediterranean Clonal Frames.</title>
        <authorList>
            <person name="Lopez-Perez M."/>
            <person name="Gonzaga A."/>
            <person name="Rodriguez-Valera F."/>
        </authorList>
    </citation>
    <scope>NUCLEOTIDE SEQUENCE [LARGE SCALE GENOMIC DNA]</scope>
    <source>
        <strain evidence="3">'English Channel 615'</strain>
        <plasmid evidence="3">Plasmid</plasmid>
    </source>
</reference>
<dbReference type="InterPro" id="IPR027417">
    <property type="entry name" value="P-loop_NTPase"/>
</dbReference>
<dbReference type="Gene3D" id="3.40.50.300">
    <property type="entry name" value="P-loop containing nucleotide triphosphate hydrolases"/>
    <property type="match status" value="1"/>
</dbReference>
<feature type="domain" description="TraG P-loop" evidence="1">
    <location>
        <begin position="285"/>
        <end position="520"/>
    </location>
</feature>
<proteinExistence type="predicted"/>
<dbReference type="InterPro" id="IPR043964">
    <property type="entry name" value="P-loop_TraG"/>
</dbReference>
<geneLocation type="plasmid" evidence="2">
    <name>unnamed</name>
</geneLocation>
<evidence type="ECO:0000259" key="1">
    <source>
        <dbReference type="Pfam" id="PF19044"/>
    </source>
</evidence>
<name>S5AIW8_9ALTE</name>
<dbReference type="PANTHER" id="PTHR38467:SF1">
    <property type="entry name" value="CONJUGATIVE TRANSFER: ASSEMBLY"/>
    <property type="match status" value="1"/>
</dbReference>
<dbReference type="PATRIC" id="fig|1300253.3.peg.4602"/>
<dbReference type="Gene3D" id="1.10.8.730">
    <property type="match status" value="1"/>
</dbReference>
<dbReference type="Pfam" id="PF19044">
    <property type="entry name" value="P-loop_TraG"/>
    <property type="match status" value="1"/>
</dbReference>
<sequence length="531" mass="60286">MKVNREIDQEKSQIVEYAMQVVSVCKTEKESENFFQKISSLYERSGFILRTDRNFALPLILGALPFGLDETFKDFSYRFAHATTKGMLYITPHIAGWKGNTARPVMILGDRMGQAVPLDFFASNNNYNIYCAATSGAGKSFLVNTLVNSMLGAGIQRRSEDSKPRRFYNDGAQIFIVDVGRSYKKQAAMYKDAQFLEFGSMAQYSLNPFASITDIDEDNQLNMLRSLIMVMAAPSGKLTDEQSAILFEILRLVWDEKGSNALIDDVQEKCLSWPVDVMHPIGRQLGPFCKGGPYEKFFDHTHPPIEFGKRLMVFELEEVKGDKHLQLCVLMCIIMGIQRKIYLSQQEKDSRRRMFILDEAWEFLKEDKGDSMLKYFGEFIEAGWRRFRKYGASGCLATQSVNDGYVSEVGKAVVANSSWMLLLKQSGEEIQKLRKMETLGGGEPVIKLLETIRTKTPDPTVTDEAFSEVLIKHEDVAHPCRLYTSRKMQLINTTNRDEIDRIEAYTSKGMTLDEAIDAIVLEEKRRNGSAA</sequence>
<dbReference type="SUPFAM" id="SSF52540">
    <property type="entry name" value="P-loop containing nucleoside triphosphate hydrolases"/>
    <property type="match status" value="1"/>
</dbReference>
<dbReference type="Proteomes" id="UP000014909">
    <property type="component" value="Plasmid unnamed"/>
</dbReference>
<protein>
    <submittedName>
        <fullName evidence="2">Protein TraC</fullName>
    </submittedName>
</protein>
<dbReference type="AlphaFoldDB" id="S5AIW8"/>
<dbReference type="InterPro" id="IPR053155">
    <property type="entry name" value="F-pilin_assembly_TraC"/>
</dbReference>
<organism evidence="2 3">
    <name type="scientific">Alteromonas mediterranea 615</name>
    <dbReference type="NCBI Taxonomy" id="1300253"/>
    <lineage>
        <taxon>Bacteria</taxon>
        <taxon>Pseudomonadati</taxon>
        <taxon>Pseudomonadota</taxon>
        <taxon>Gammaproteobacteria</taxon>
        <taxon>Alteromonadales</taxon>
        <taxon>Alteromonadaceae</taxon>
        <taxon>Alteromonas/Salinimonas group</taxon>
        <taxon>Alteromonas</taxon>
    </lineage>
</organism>
<evidence type="ECO:0000313" key="3">
    <source>
        <dbReference type="Proteomes" id="UP000014909"/>
    </source>
</evidence>
<gene>
    <name evidence="2" type="ORF">I633_22061</name>
</gene>